<organism evidence="1 2">
    <name type="scientific">Oceanibaculum pacificum</name>
    <dbReference type="NCBI Taxonomy" id="580166"/>
    <lineage>
        <taxon>Bacteria</taxon>
        <taxon>Pseudomonadati</taxon>
        <taxon>Pseudomonadota</taxon>
        <taxon>Alphaproteobacteria</taxon>
        <taxon>Rhodospirillales</taxon>
        <taxon>Oceanibaculaceae</taxon>
        <taxon>Oceanibaculum</taxon>
    </lineage>
</organism>
<sequence length="262" mass="28691">MSRPRLRLLHQLARSGGTVINRLLLTQARAVVLSEVHPDGFANLDPLAQAHHWFGLLSAAERAELAARNAVSYAEAMTLIARKAARARRPLIVRDWSHLDFMPFDLGLSPAMESRQAALLADFEPIRVATVRHPLDQWLSLAAMMSAEGRPPGRAALEQYLDGCLAFARMAAAVGFVRYEAIIADPAAGMAVLCDRLGIGFDVAALSRWRDQQTISTGAVEGRAGGSDRLEALPRRPAPPHLEHFLARDRRYGAICDVLGYE</sequence>
<dbReference type="SUPFAM" id="SSF52540">
    <property type="entry name" value="P-loop containing nucleoside triphosphate hydrolases"/>
    <property type="match status" value="1"/>
</dbReference>
<keyword evidence="2" id="KW-1185">Reference proteome</keyword>
<dbReference type="AlphaFoldDB" id="A0A154VYK5"/>
<gene>
    <name evidence="1" type="ORF">AUP43_10850</name>
</gene>
<proteinExistence type="predicted"/>
<protein>
    <recommendedName>
        <fullName evidence="3">Sulfotransferase domain-containing protein</fullName>
    </recommendedName>
</protein>
<dbReference type="EMBL" id="LPXN01000122">
    <property type="protein sequence ID" value="KZD06414.1"/>
    <property type="molecule type" value="Genomic_DNA"/>
</dbReference>
<dbReference type="Proteomes" id="UP000076400">
    <property type="component" value="Unassembled WGS sequence"/>
</dbReference>
<reference evidence="1 2" key="1">
    <citation type="submission" date="2015-12" db="EMBL/GenBank/DDBJ databases">
        <title>Genome sequence of Oceanibaculum pacificum MCCC 1A02656.</title>
        <authorList>
            <person name="Lu L."/>
            <person name="Lai Q."/>
            <person name="Shao Z."/>
            <person name="Qian P."/>
        </authorList>
    </citation>
    <scope>NUCLEOTIDE SEQUENCE [LARGE SCALE GENOMIC DNA]</scope>
    <source>
        <strain evidence="1 2">MCCC 1A02656</strain>
    </source>
</reference>
<evidence type="ECO:0000313" key="2">
    <source>
        <dbReference type="Proteomes" id="UP000076400"/>
    </source>
</evidence>
<accession>A0A154VYK5</accession>
<comment type="caution">
    <text evidence="1">The sequence shown here is derived from an EMBL/GenBank/DDBJ whole genome shotgun (WGS) entry which is preliminary data.</text>
</comment>
<name>A0A154VYK5_9PROT</name>
<dbReference type="STRING" id="580166.AUP43_10850"/>
<dbReference type="InterPro" id="IPR027417">
    <property type="entry name" value="P-loop_NTPase"/>
</dbReference>
<dbReference type="RefSeq" id="WP_067557524.1">
    <property type="nucleotide sequence ID" value="NZ_LPXN01000122.1"/>
</dbReference>
<evidence type="ECO:0008006" key="3">
    <source>
        <dbReference type="Google" id="ProtNLM"/>
    </source>
</evidence>
<dbReference type="Gene3D" id="3.40.50.300">
    <property type="entry name" value="P-loop containing nucleotide triphosphate hydrolases"/>
    <property type="match status" value="1"/>
</dbReference>
<evidence type="ECO:0000313" key="1">
    <source>
        <dbReference type="EMBL" id="KZD06414.1"/>
    </source>
</evidence>